<dbReference type="OrthoDB" id="3794317at2759"/>
<feature type="compositionally biased region" description="Polar residues" evidence="1">
    <location>
        <begin position="69"/>
        <end position="85"/>
    </location>
</feature>
<feature type="region of interest" description="Disordered" evidence="1">
    <location>
        <begin position="175"/>
        <end position="217"/>
    </location>
</feature>
<comment type="caution">
    <text evidence="2">The sequence shown here is derived from an EMBL/GenBank/DDBJ whole genome shotgun (WGS) entry which is preliminary data.</text>
</comment>
<proteinExistence type="predicted"/>
<reference evidence="2" key="1">
    <citation type="submission" date="2021-05" db="EMBL/GenBank/DDBJ databases">
        <authorList>
            <person name="Stam R."/>
        </authorList>
    </citation>
    <scope>NUCLEOTIDE SEQUENCE</scope>
    <source>
        <strain evidence="2">CS162</strain>
    </source>
</reference>
<protein>
    <submittedName>
        <fullName evidence="2">Uncharacterized protein</fullName>
    </submittedName>
</protein>
<gene>
    <name evidence="2" type="ORF">ALTATR162_LOCUS6792</name>
</gene>
<sequence length="410" mass="45484">MSQPSTPLNRTAVHPFLPSMNQEQQLSQVDFEELFGPGGSGQTIFSSNNSDILDELGFTYEGGSIAPLDSSNRSTTSTPDFSSHNFDQDSPAYPTPEPNSSHPYPLELQPAYPTIANQQDINYRPRPTRSQTNNVYLYSAQPSQGCGRRRSLSTGDTDRIIAANSITNPTFIRLQVPRVRSTTPDDRRRNSQLSQHGRSASRGLMPRGRPPNPTSTPYHVYRNSLVGGLLPTPIGTPLNETMDIQEMSYGNGYNHVGTVGLTSYSEDPIFRQMIRPDELARSRHVIEIGALAVSTRSKLDPRLESQSPTTSRARILEKLGEIEEHLRDKEGEEALPACMMIRFTLSKKMEAEDADVADSVGGNRMEGPRKKYAESQCDVYDGHDDNQIMEMLMRENGVDGQEAEESGDTE</sequence>
<evidence type="ECO:0000313" key="3">
    <source>
        <dbReference type="Proteomes" id="UP000676310"/>
    </source>
</evidence>
<dbReference type="GeneID" id="67018720"/>
<feature type="region of interest" description="Disordered" evidence="1">
    <location>
        <begin position="357"/>
        <end position="376"/>
    </location>
</feature>
<dbReference type="RefSeq" id="XP_043170349.1">
    <property type="nucleotide sequence ID" value="XM_043314414.1"/>
</dbReference>
<feature type="region of interest" description="Disordered" evidence="1">
    <location>
        <begin position="65"/>
        <end position="108"/>
    </location>
</feature>
<accession>A0A8J2N7N0</accession>
<name>A0A8J2N7N0_9PLEO</name>
<keyword evidence="3" id="KW-1185">Reference proteome</keyword>
<organism evidence="2 3">
    <name type="scientific">Alternaria atra</name>
    <dbReference type="NCBI Taxonomy" id="119953"/>
    <lineage>
        <taxon>Eukaryota</taxon>
        <taxon>Fungi</taxon>
        <taxon>Dikarya</taxon>
        <taxon>Ascomycota</taxon>
        <taxon>Pezizomycotina</taxon>
        <taxon>Dothideomycetes</taxon>
        <taxon>Pleosporomycetidae</taxon>
        <taxon>Pleosporales</taxon>
        <taxon>Pleosporineae</taxon>
        <taxon>Pleosporaceae</taxon>
        <taxon>Alternaria</taxon>
        <taxon>Alternaria sect. Ulocladioides</taxon>
    </lineage>
</organism>
<evidence type="ECO:0000313" key="2">
    <source>
        <dbReference type="EMBL" id="CAG5165431.1"/>
    </source>
</evidence>
<dbReference type="EMBL" id="CAJRGZ010000019">
    <property type="protein sequence ID" value="CAG5165431.1"/>
    <property type="molecule type" value="Genomic_DNA"/>
</dbReference>
<dbReference type="Proteomes" id="UP000676310">
    <property type="component" value="Unassembled WGS sequence"/>
</dbReference>
<dbReference type="AlphaFoldDB" id="A0A8J2N7N0"/>
<evidence type="ECO:0000256" key="1">
    <source>
        <dbReference type="SAM" id="MobiDB-lite"/>
    </source>
</evidence>